<dbReference type="InterPro" id="IPR019999">
    <property type="entry name" value="Anth_synth_I-like"/>
</dbReference>
<evidence type="ECO:0000313" key="3">
    <source>
        <dbReference type="Proteomes" id="UP001319200"/>
    </source>
</evidence>
<dbReference type="InterPro" id="IPR015890">
    <property type="entry name" value="Chorismate_C"/>
</dbReference>
<evidence type="ECO:0000259" key="1">
    <source>
        <dbReference type="Pfam" id="PF00425"/>
    </source>
</evidence>
<dbReference type="PRINTS" id="PR00095">
    <property type="entry name" value="ANTSNTHASEI"/>
</dbReference>
<dbReference type="EC" id="2.6.1.85" evidence="2"/>
<keyword evidence="2" id="KW-0032">Aminotransferase</keyword>
<dbReference type="InterPro" id="IPR005801">
    <property type="entry name" value="ADC_synthase"/>
</dbReference>
<accession>A0AAP2DP55</accession>
<dbReference type="AlphaFoldDB" id="A0AAP2DP55"/>
<dbReference type="PANTHER" id="PTHR11236">
    <property type="entry name" value="AMINOBENZOATE/ANTHRANILATE SYNTHASE"/>
    <property type="match status" value="1"/>
</dbReference>
<dbReference type="GO" id="GO:0046820">
    <property type="term" value="F:4-amino-4-deoxychorismate synthase activity"/>
    <property type="evidence" value="ECO:0007669"/>
    <property type="project" value="UniProtKB-EC"/>
</dbReference>
<dbReference type="RefSeq" id="WP_254168197.1">
    <property type="nucleotide sequence ID" value="NZ_JAHESF010000032.1"/>
</dbReference>
<dbReference type="Pfam" id="PF00425">
    <property type="entry name" value="Chorismate_bind"/>
    <property type="match status" value="1"/>
</dbReference>
<gene>
    <name evidence="2" type="ORF">KK083_23820</name>
</gene>
<reference evidence="2 3" key="1">
    <citation type="submission" date="2021-05" db="EMBL/GenBank/DDBJ databases">
        <title>A Polyphasic approach of four new species of the genus Ohtaekwangia: Ohtaekwangia histidinii sp. nov., Ohtaekwangia cretensis sp. nov., Ohtaekwangia indiensis sp. nov., Ohtaekwangia reichenbachii sp. nov. from diverse environment.</title>
        <authorList>
            <person name="Octaviana S."/>
        </authorList>
    </citation>
    <scope>NUCLEOTIDE SEQUENCE [LARGE SCALE GENOMIC DNA]</scope>
    <source>
        <strain evidence="2 3">PWU4</strain>
    </source>
</reference>
<name>A0AAP2DP55_9BACT</name>
<dbReference type="PANTHER" id="PTHR11236:SF50">
    <property type="entry name" value="AMINODEOXYCHORISMATE SYNTHASE COMPONENT 1"/>
    <property type="match status" value="1"/>
</dbReference>
<dbReference type="SUPFAM" id="SSF56322">
    <property type="entry name" value="ADC synthase"/>
    <property type="match status" value="1"/>
</dbReference>
<dbReference type="EMBL" id="JAHESF010000032">
    <property type="protein sequence ID" value="MBT1699935.1"/>
    <property type="molecule type" value="Genomic_DNA"/>
</dbReference>
<protein>
    <submittedName>
        <fullName evidence="2">Aminodeoxychorismate synthase component I</fullName>
        <ecNumber evidence="2">2.6.1.85</ecNumber>
    </submittedName>
</protein>
<proteinExistence type="predicted"/>
<comment type="caution">
    <text evidence="2">The sequence shown here is derived from an EMBL/GenBank/DDBJ whole genome shotgun (WGS) entry which is preliminary data.</text>
</comment>
<dbReference type="GO" id="GO:0000162">
    <property type="term" value="P:L-tryptophan biosynthetic process"/>
    <property type="evidence" value="ECO:0007669"/>
    <property type="project" value="TreeGrafter"/>
</dbReference>
<evidence type="ECO:0000313" key="2">
    <source>
        <dbReference type="EMBL" id="MBT1699935.1"/>
    </source>
</evidence>
<dbReference type="Gene3D" id="3.60.120.10">
    <property type="entry name" value="Anthranilate synthase"/>
    <property type="match status" value="1"/>
</dbReference>
<dbReference type="NCBIfam" id="NF005486">
    <property type="entry name" value="PRK07093.1"/>
    <property type="match status" value="1"/>
</dbReference>
<keyword evidence="2" id="KW-0808">Transferase</keyword>
<keyword evidence="3" id="KW-1185">Reference proteome</keyword>
<sequence length="323" mass="36865">MSIDEFTSTLNEWGSQRIPFLFLVDFEMKKPLAFRLSEIDPAKLMYNFNGVTNVPAKEVNKRDLAFQKFPLSLDEFRNKFSEVVRHLEYGDSYLTNLTVRTALDINLPLRELFHISQARYKLLMDNSFLVFSPEIFVQIRNGSIFSYPMKGTIDAAIPQAREKILHDVKELAEHVTIVDLIRNDLSRVAGNVRVTRFRYIDELRTNGKVLLQVSSEITGEMEHSYLDQLGTLIVNLLPAGSVSGAPKARTVEIIRHAEGEDRGYYTGVAGIFDGQNFDSGVMIRFIEQQGNNMYYRSGGGITTQSELEKEYQEVIDKIYVPLD</sequence>
<feature type="domain" description="Chorismate-utilising enzyme C-terminal" evidence="1">
    <location>
        <begin position="74"/>
        <end position="317"/>
    </location>
</feature>
<organism evidence="2 3">
    <name type="scientific">Chryseosolibacter histidini</name>
    <dbReference type="NCBI Taxonomy" id="2782349"/>
    <lineage>
        <taxon>Bacteria</taxon>
        <taxon>Pseudomonadati</taxon>
        <taxon>Bacteroidota</taxon>
        <taxon>Cytophagia</taxon>
        <taxon>Cytophagales</taxon>
        <taxon>Chryseotaleaceae</taxon>
        <taxon>Chryseosolibacter</taxon>
    </lineage>
</organism>
<dbReference type="Proteomes" id="UP001319200">
    <property type="component" value="Unassembled WGS sequence"/>
</dbReference>